<organism evidence="2 3">
    <name type="scientific">Sarcina ventriculi</name>
    <name type="common">Clostridium ventriculi</name>
    <dbReference type="NCBI Taxonomy" id="1267"/>
    <lineage>
        <taxon>Bacteria</taxon>
        <taxon>Bacillati</taxon>
        <taxon>Bacillota</taxon>
        <taxon>Clostridia</taxon>
        <taxon>Eubacteriales</taxon>
        <taxon>Clostridiaceae</taxon>
        <taxon>Sarcina</taxon>
    </lineage>
</organism>
<evidence type="ECO:0000259" key="1">
    <source>
        <dbReference type="Pfam" id="PF02464"/>
    </source>
</evidence>
<evidence type="ECO:0000313" key="3">
    <source>
        <dbReference type="Proteomes" id="UP000095488"/>
    </source>
</evidence>
<keyword evidence="3" id="KW-1185">Reference proteome</keyword>
<feature type="domain" description="CinA C-terminal" evidence="1">
    <location>
        <begin position="3"/>
        <end position="155"/>
    </location>
</feature>
<name>A0ABM9USL1_SARVE</name>
<dbReference type="SUPFAM" id="SSF142433">
    <property type="entry name" value="CinA-like"/>
    <property type="match status" value="1"/>
</dbReference>
<sequence>MEKKIENIIGEILISKGLTIATAESCTGGLLAGTLINYSGISSVFMEGVITYSNEAKMKRIGVSKDTLDAFGAVSKETAEEMARGICKVANTKIGISTTGIAGPGGGTYEKPVGLVYMGLCINGEVFYKKFNFKGDRQQIRLQAVNSALEFLLEYIK</sequence>
<gene>
    <name evidence="2" type="primary">ygaD</name>
    <name evidence="2" type="ORF">ERS852473_02293</name>
</gene>
<dbReference type="Proteomes" id="UP000095488">
    <property type="component" value="Unassembled WGS sequence"/>
</dbReference>
<comment type="caution">
    <text evidence="2">The sequence shown here is derived from an EMBL/GenBank/DDBJ whole genome shotgun (WGS) entry which is preliminary data.</text>
</comment>
<accession>A0ABM9USL1</accession>
<dbReference type="InterPro" id="IPR008136">
    <property type="entry name" value="CinA_C"/>
</dbReference>
<reference evidence="2 3" key="1">
    <citation type="submission" date="2015-09" db="EMBL/GenBank/DDBJ databases">
        <authorList>
            <consortium name="Pathogen Informatics"/>
        </authorList>
    </citation>
    <scope>NUCLEOTIDE SEQUENCE [LARGE SCALE GENOMIC DNA]</scope>
    <source>
        <strain evidence="2 3">2789STDY5834858</strain>
    </source>
</reference>
<proteinExistence type="predicted"/>
<dbReference type="NCBIfam" id="TIGR00199">
    <property type="entry name" value="PncC_domain"/>
    <property type="match status" value="1"/>
</dbReference>
<evidence type="ECO:0000313" key="2">
    <source>
        <dbReference type="EMBL" id="CUO24623.1"/>
    </source>
</evidence>
<protein>
    <submittedName>
        <fullName evidence="2">Competence damage-inducible protein A</fullName>
    </submittedName>
</protein>
<dbReference type="InterPro" id="IPR036653">
    <property type="entry name" value="CinA-like_C"/>
</dbReference>
<dbReference type="Gene3D" id="3.90.950.20">
    <property type="entry name" value="CinA-like"/>
    <property type="match status" value="1"/>
</dbReference>
<dbReference type="Pfam" id="PF02464">
    <property type="entry name" value="CinA"/>
    <property type="match status" value="1"/>
</dbReference>
<dbReference type="EMBL" id="CYZR01000014">
    <property type="protein sequence ID" value="CUO24623.1"/>
    <property type="molecule type" value="Genomic_DNA"/>
</dbReference>